<evidence type="ECO:0000259" key="5">
    <source>
        <dbReference type="Pfam" id="PF00891"/>
    </source>
</evidence>
<dbReference type="PANTHER" id="PTHR43712">
    <property type="entry name" value="PUTATIVE (AFU_ORTHOLOGUE AFUA_4G14580)-RELATED"/>
    <property type="match status" value="1"/>
</dbReference>
<dbReference type="OrthoDB" id="2410195at2759"/>
<accession>A0A194V7K2</accession>
<keyword evidence="1" id="KW-0489">Methyltransferase</keyword>
<dbReference type="InterPro" id="IPR016461">
    <property type="entry name" value="COMT-like"/>
</dbReference>
<dbReference type="InterPro" id="IPR029063">
    <property type="entry name" value="SAM-dependent_MTases_sf"/>
</dbReference>
<sequence length="535" mass="59367">MGKSRFGSWFGIKGNGQAHMDAEHKKHNRRTFSCFASDSPLKVNMQSGVIEKTFCNEKGRGINGKVDRPSVSTTKSVSDKASDKVSTPSSKSSDMINLSKKIAGETEKLEKYMKANGLAMPGFGVDAADDFPKLPEEIQESRLEIIHATKELRDLAVGPRESLRWGVWEFLDVLALQVINNYGIAKLVPLDRPITLTELQSLTTLDPINLARILRTAMTNHIFSEPSPGVIAHTAASRLLATDDNLVAWVGFNSEDIFPSAAHTLEALKKFPDATSLTQSGFQFAFNTVDEEPMFSTFRKDENRARRMGLAMASLTNGEGYEPSFFVNGCDLSEVDARSGTFVDIGGSHGFVCVELARRWRGMRFVVQDLVSTVESAPNPVSEDGQVAERVEFMAHDFFTEQIVKGADVYYFRWIMHNYSTPYAVKILQNLIPALKPGARIIINDHCLREPGQENAWDEKIMRRMDMVMLTLLNAQERTEAEFRELFCLADGGFVFKVSSPPAGVTRPNGCRMSIIEAVWEGVDNTSKSVEDGPA</sequence>
<proteinExistence type="predicted"/>
<organism evidence="6 7">
    <name type="scientific">Cytospora mali</name>
    <name type="common">Apple Valsa canker fungus</name>
    <name type="synonym">Valsa mali</name>
    <dbReference type="NCBI Taxonomy" id="578113"/>
    <lineage>
        <taxon>Eukaryota</taxon>
        <taxon>Fungi</taxon>
        <taxon>Dikarya</taxon>
        <taxon>Ascomycota</taxon>
        <taxon>Pezizomycotina</taxon>
        <taxon>Sordariomycetes</taxon>
        <taxon>Sordariomycetidae</taxon>
        <taxon>Diaporthales</taxon>
        <taxon>Cytosporaceae</taxon>
        <taxon>Cytospora</taxon>
    </lineage>
</organism>
<dbReference type="SUPFAM" id="SSF46785">
    <property type="entry name" value="Winged helix' DNA-binding domain"/>
    <property type="match status" value="1"/>
</dbReference>
<protein>
    <submittedName>
        <fullName evidence="6">Sterigmatocystin 8-O-methyltransferase</fullName>
    </submittedName>
</protein>
<dbReference type="Pfam" id="PF00891">
    <property type="entry name" value="Methyltransf_2"/>
    <property type="match status" value="1"/>
</dbReference>
<feature type="region of interest" description="Disordered" evidence="4">
    <location>
        <begin position="59"/>
        <end position="93"/>
    </location>
</feature>
<feature type="compositionally biased region" description="Low complexity" evidence="4">
    <location>
        <begin position="84"/>
        <end position="93"/>
    </location>
</feature>
<keyword evidence="3" id="KW-0949">S-adenosyl-L-methionine</keyword>
<feature type="domain" description="O-methyltransferase C-terminal" evidence="5">
    <location>
        <begin position="340"/>
        <end position="488"/>
    </location>
</feature>
<feature type="compositionally biased region" description="Basic and acidic residues" evidence="4">
    <location>
        <begin position="59"/>
        <end position="68"/>
    </location>
</feature>
<gene>
    <name evidence="6" type="ORF">VP1G_07120</name>
</gene>
<evidence type="ECO:0000256" key="4">
    <source>
        <dbReference type="SAM" id="MobiDB-lite"/>
    </source>
</evidence>
<evidence type="ECO:0000256" key="3">
    <source>
        <dbReference type="ARBA" id="ARBA00022691"/>
    </source>
</evidence>
<dbReference type="InterPro" id="IPR001077">
    <property type="entry name" value="COMT_C"/>
</dbReference>
<name>A0A194V7K2_CYTMA</name>
<evidence type="ECO:0000256" key="2">
    <source>
        <dbReference type="ARBA" id="ARBA00022679"/>
    </source>
</evidence>
<dbReference type="InterPro" id="IPR036390">
    <property type="entry name" value="WH_DNA-bd_sf"/>
</dbReference>
<dbReference type="SUPFAM" id="SSF53335">
    <property type="entry name" value="S-adenosyl-L-methionine-dependent methyltransferases"/>
    <property type="match status" value="1"/>
</dbReference>
<dbReference type="Proteomes" id="UP000078576">
    <property type="component" value="Unassembled WGS sequence"/>
</dbReference>
<dbReference type="GO" id="GO:0032259">
    <property type="term" value="P:methylation"/>
    <property type="evidence" value="ECO:0007669"/>
    <property type="project" value="UniProtKB-KW"/>
</dbReference>
<dbReference type="Gene3D" id="3.40.50.150">
    <property type="entry name" value="Vaccinia Virus protein VP39"/>
    <property type="match status" value="1"/>
</dbReference>
<keyword evidence="7" id="KW-1185">Reference proteome</keyword>
<dbReference type="PROSITE" id="PS51683">
    <property type="entry name" value="SAM_OMT_II"/>
    <property type="match status" value="1"/>
</dbReference>
<evidence type="ECO:0000313" key="6">
    <source>
        <dbReference type="EMBL" id="KUI59878.1"/>
    </source>
</evidence>
<dbReference type="PANTHER" id="PTHR43712:SF16">
    <property type="entry name" value="O-METHYLTRANSFERASE ELCB"/>
    <property type="match status" value="1"/>
</dbReference>
<dbReference type="EMBL" id="KN714738">
    <property type="protein sequence ID" value="KUI59878.1"/>
    <property type="molecule type" value="Genomic_DNA"/>
</dbReference>
<dbReference type="AlphaFoldDB" id="A0A194V7K2"/>
<dbReference type="GO" id="GO:0008171">
    <property type="term" value="F:O-methyltransferase activity"/>
    <property type="evidence" value="ECO:0007669"/>
    <property type="project" value="InterPro"/>
</dbReference>
<keyword evidence="2" id="KW-0808">Transferase</keyword>
<dbReference type="InterPro" id="IPR036388">
    <property type="entry name" value="WH-like_DNA-bd_sf"/>
</dbReference>
<evidence type="ECO:0000313" key="7">
    <source>
        <dbReference type="Proteomes" id="UP000078576"/>
    </source>
</evidence>
<evidence type="ECO:0000256" key="1">
    <source>
        <dbReference type="ARBA" id="ARBA00022603"/>
    </source>
</evidence>
<reference evidence="7" key="1">
    <citation type="submission" date="2014-12" db="EMBL/GenBank/DDBJ databases">
        <title>Genome Sequence of Valsa Canker Pathogens Uncovers a Specific Adaption of Colonization on Woody Bark.</title>
        <authorList>
            <person name="Yin Z."/>
            <person name="Liu H."/>
            <person name="Gao X."/>
            <person name="Li Z."/>
            <person name="Song N."/>
            <person name="Ke X."/>
            <person name="Dai Q."/>
            <person name="Wu Y."/>
            <person name="Sun Y."/>
            <person name="Xu J.-R."/>
            <person name="Kang Z.K."/>
            <person name="Wang L."/>
            <person name="Huang L."/>
        </authorList>
    </citation>
    <scope>NUCLEOTIDE SEQUENCE [LARGE SCALE GENOMIC DNA]</scope>
    <source>
        <strain evidence="7">SXYL134</strain>
    </source>
</reference>
<dbReference type="Gene3D" id="1.10.10.10">
    <property type="entry name" value="Winged helix-like DNA-binding domain superfamily/Winged helix DNA-binding domain"/>
    <property type="match status" value="1"/>
</dbReference>